<sequence>MFVSRPLSEYISVKGNEIVLSNCVMLNVQNELILNNSELVMEELTKPKVDDIVSQCNTYIYLKNNGGDLGDSYSRKAIYIIPNSDFIDKIYVSASTEICEALYRHYEKNTKDMIVKII</sequence>
<protein>
    <submittedName>
        <fullName evidence="1">6021_t:CDS:1</fullName>
    </submittedName>
</protein>
<reference evidence="1" key="1">
    <citation type="submission" date="2021-06" db="EMBL/GenBank/DDBJ databases">
        <authorList>
            <person name="Kallberg Y."/>
            <person name="Tangrot J."/>
            <person name="Rosling A."/>
        </authorList>
    </citation>
    <scope>NUCLEOTIDE SEQUENCE</scope>
    <source>
        <strain evidence="1">MA453B</strain>
    </source>
</reference>
<evidence type="ECO:0000313" key="2">
    <source>
        <dbReference type="Proteomes" id="UP000789405"/>
    </source>
</evidence>
<gene>
    <name evidence="1" type="ORF">DERYTH_LOCUS6820</name>
</gene>
<dbReference type="Proteomes" id="UP000789405">
    <property type="component" value="Unassembled WGS sequence"/>
</dbReference>
<name>A0A9N9BZG1_9GLOM</name>
<dbReference type="EMBL" id="CAJVPY010003170">
    <property type="protein sequence ID" value="CAG8583751.1"/>
    <property type="molecule type" value="Genomic_DNA"/>
</dbReference>
<keyword evidence="2" id="KW-1185">Reference proteome</keyword>
<organism evidence="1 2">
    <name type="scientific">Dentiscutata erythropus</name>
    <dbReference type="NCBI Taxonomy" id="1348616"/>
    <lineage>
        <taxon>Eukaryota</taxon>
        <taxon>Fungi</taxon>
        <taxon>Fungi incertae sedis</taxon>
        <taxon>Mucoromycota</taxon>
        <taxon>Glomeromycotina</taxon>
        <taxon>Glomeromycetes</taxon>
        <taxon>Diversisporales</taxon>
        <taxon>Gigasporaceae</taxon>
        <taxon>Dentiscutata</taxon>
    </lineage>
</organism>
<accession>A0A9N9BZG1</accession>
<dbReference type="OrthoDB" id="2390291at2759"/>
<proteinExistence type="predicted"/>
<evidence type="ECO:0000313" key="1">
    <source>
        <dbReference type="EMBL" id="CAG8583751.1"/>
    </source>
</evidence>
<dbReference type="AlphaFoldDB" id="A0A9N9BZG1"/>
<comment type="caution">
    <text evidence="1">The sequence shown here is derived from an EMBL/GenBank/DDBJ whole genome shotgun (WGS) entry which is preliminary data.</text>
</comment>